<gene>
    <name evidence="1" type="ORF">OMM_03715</name>
</gene>
<protein>
    <submittedName>
        <fullName evidence="1">Transcriptional regulator</fullName>
    </submittedName>
</protein>
<evidence type="ECO:0000313" key="1">
    <source>
        <dbReference type="EMBL" id="ETR69760.1"/>
    </source>
</evidence>
<evidence type="ECO:0000313" key="2">
    <source>
        <dbReference type="Proteomes" id="UP000189670"/>
    </source>
</evidence>
<dbReference type="InterPro" id="IPR036388">
    <property type="entry name" value="WH-like_DNA-bd_sf"/>
</dbReference>
<dbReference type="SUPFAM" id="SSF46785">
    <property type="entry name" value="Winged helix' DNA-binding domain"/>
    <property type="match status" value="1"/>
</dbReference>
<dbReference type="InterPro" id="IPR026433">
    <property type="entry name" value="MarR_EPS"/>
</dbReference>
<accession>A0A1V1P4L1</accession>
<organism evidence="1 2">
    <name type="scientific">Candidatus Magnetoglobus multicellularis str. Araruama</name>
    <dbReference type="NCBI Taxonomy" id="890399"/>
    <lineage>
        <taxon>Bacteria</taxon>
        <taxon>Pseudomonadati</taxon>
        <taxon>Thermodesulfobacteriota</taxon>
        <taxon>Desulfobacteria</taxon>
        <taxon>Desulfobacterales</taxon>
        <taxon>Desulfobacteraceae</taxon>
        <taxon>Candidatus Magnetoglobus</taxon>
    </lineage>
</organism>
<dbReference type="NCBIfam" id="TIGR04176">
    <property type="entry name" value="MarR_EPS"/>
    <property type="match status" value="1"/>
</dbReference>
<proteinExistence type="predicted"/>
<dbReference type="AlphaFoldDB" id="A0A1V1P4L1"/>
<sequence length="192" mass="21601">MQASTPDITDKEFQLMEIIRTNQISTQRQLASHAGFSLSKVNFVLQKLLEKGLVKIGNFKSSPKKIGYAYLLTPKGIETKSKLAVSFVMAKLEEYKNIQAQIETCLQSMVKNKIQNIIFTGPVMIKDIVDAVIGMHNIPIHITGFCENWQALSQMKTNKADALLLSDDGFERLKEIKDVLQSSSIKIVLLWD</sequence>
<dbReference type="Pfam" id="PF13412">
    <property type="entry name" value="HTH_24"/>
    <property type="match status" value="1"/>
</dbReference>
<dbReference type="Gene3D" id="1.10.10.10">
    <property type="entry name" value="Winged helix-like DNA-binding domain superfamily/Winged helix DNA-binding domain"/>
    <property type="match status" value="1"/>
</dbReference>
<dbReference type="InterPro" id="IPR036390">
    <property type="entry name" value="WH_DNA-bd_sf"/>
</dbReference>
<name>A0A1V1P4L1_9BACT</name>
<dbReference type="Proteomes" id="UP000189670">
    <property type="component" value="Unassembled WGS sequence"/>
</dbReference>
<reference evidence="2" key="1">
    <citation type="submission" date="2012-11" db="EMBL/GenBank/DDBJ databases">
        <authorList>
            <person name="Lucero-Rivera Y.E."/>
            <person name="Tovar-Ramirez D."/>
        </authorList>
    </citation>
    <scope>NUCLEOTIDE SEQUENCE [LARGE SCALE GENOMIC DNA]</scope>
    <source>
        <strain evidence="2">Araruama</strain>
    </source>
</reference>
<dbReference type="EMBL" id="ATBP01000567">
    <property type="protein sequence ID" value="ETR69760.1"/>
    <property type="molecule type" value="Genomic_DNA"/>
</dbReference>
<comment type="caution">
    <text evidence="1">The sequence shown here is derived from an EMBL/GenBank/DDBJ whole genome shotgun (WGS) entry which is preliminary data.</text>
</comment>